<dbReference type="AlphaFoldDB" id="A0A5R8KJF4"/>
<dbReference type="EMBL" id="VAUV01000003">
    <property type="protein sequence ID" value="TLD72065.1"/>
    <property type="molecule type" value="Genomic_DNA"/>
</dbReference>
<feature type="signal peptide" evidence="1">
    <location>
        <begin position="1"/>
        <end position="21"/>
    </location>
</feature>
<keyword evidence="3" id="KW-1185">Reference proteome</keyword>
<feature type="chain" id="PRO_5024390482" evidence="1">
    <location>
        <begin position="22"/>
        <end position="117"/>
    </location>
</feature>
<reference evidence="2 3" key="1">
    <citation type="submission" date="2019-05" db="EMBL/GenBank/DDBJ databases">
        <title>Verrucobacter flavum gen. nov., sp. nov. a new member of the family Verrucomicrobiaceae.</title>
        <authorList>
            <person name="Szuroczki S."/>
            <person name="Abbaszade G."/>
            <person name="Szabo A."/>
            <person name="Felfoldi T."/>
            <person name="Schumann P."/>
            <person name="Boka K."/>
            <person name="Keki Z."/>
            <person name="Toumi M."/>
            <person name="Toth E."/>
        </authorList>
    </citation>
    <scope>NUCLEOTIDE SEQUENCE [LARGE SCALE GENOMIC DNA]</scope>
    <source>
        <strain evidence="2 3">MG-N-17</strain>
    </source>
</reference>
<keyword evidence="1" id="KW-0732">Signal</keyword>
<dbReference type="Proteomes" id="UP000306196">
    <property type="component" value="Unassembled WGS sequence"/>
</dbReference>
<evidence type="ECO:0000256" key="1">
    <source>
        <dbReference type="SAM" id="SignalP"/>
    </source>
</evidence>
<gene>
    <name evidence="2" type="ORF">FEM03_04890</name>
</gene>
<protein>
    <submittedName>
        <fullName evidence="2">Uncharacterized protein</fullName>
    </submittedName>
</protein>
<accession>A0A5R8KJF4</accession>
<evidence type="ECO:0000313" key="2">
    <source>
        <dbReference type="EMBL" id="TLD72065.1"/>
    </source>
</evidence>
<proteinExistence type="predicted"/>
<evidence type="ECO:0000313" key="3">
    <source>
        <dbReference type="Proteomes" id="UP000306196"/>
    </source>
</evidence>
<dbReference type="RefSeq" id="WP_138085068.1">
    <property type="nucleotide sequence ID" value="NZ_VAUV01000003.1"/>
</dbReference>
<name>A0A5R8KJF4_9BACT</name>
<comment type="caution">
    <text evidence="2">The sequence shown here is derived from an EMBL/GenBank/DDBJ whole genome shotgun (WGS) entry which is preliminary data.</text>
</comment>
<organism evidence="2 3">
    <name type="scientific">Phragmitibacter flavus</name>
    <dbReference type="NCBI Taxonomy" id="2576071"/>
    <lineage>
        <taxon>Bacteria</taxon>
        <taxon>Pseudomonadati</taxon>
        <taxon>Verrucomicrobiota</taxon>
        <taxon>Verrucomicrobiia</taxon>
        <taxon>Verrucomicrobiales</taxon>
        <taxon>Verrucomicrobiaceae</taxon>
        <taxon>Phragmitibacter</taxon>
    </lineage>
</organism>
<sequence length="117" mass="13072">MKYAFLVLLAGCAFLSVVHSAEIPVFKVKAGDIENIVVDATPSKPWIFSITLTAPKLAQYQKFTEKNLNRQISLVVADVEIYQPMIQSVVKSNPLTFRMFEKKKFLSILAALPADPE</sequence>